<evidence type="ECO:0000313" key="3">
    <source>
        <dbReference type="Proteomes" id="UP000632138"/>
    </source>
</evidence>
<gene>
    <name evidence="2" type="ORF">JIG36_21295</name>
</gene>
<organism evidence="2 3">
    <name type="scientific">Paractinoplanes ovalisporus</name>
    <dbReference type="NCBI Taxonomy" id="2810368"/>
    <lineage>
        <taxon>Bacteria</taxon>
        <taxon>Bacillati</taxon>
        <taxon>Actinomycetota</taxon>
        <taxon>Actinomycetes</taxon>
        <taxon>Micromonosporales</taxon>
        <taxon>Micromonosporaceae</taxon>
        <taxon>Paractinoplanes</taxon>
    </lineage>
</organism>
<reference evidence="2 3" key="1">
    <citation type="submission" date="2021-01" db="EMBL/GenBank/DDBJ databases">
        <title>Actinoplanes sp. nov. LDG1-06 isolated from lichen.</title>
        <authorList>
            <person name="Saeng-In P."/>
            <person name="Phongsopitanun W."/>
            <person name="Kanchanasin P."/>
            <person name="Yuki M."/>
            <person name="Kudo T."/>
            <person name="Ohkuma M."/>
            <person name="Tanasupawat S."/>
        </authorList>
    </citation>
    <scope>NUCLEOTIDE SEQUENCE [LARGE SCALE GENOMIC DNA]</scope>
    <source>
        <strain evidence="2 3">LDG1-06</strain>
    </source>
</reference>
<sequence>MEFCGGKMKKNVTRLATVISAVVATIAISASAAMAATTWSKAASFGKAIATMTPSGDLKLRVEAQDLLGDSNAVTAEVDIVSGDQTTHWRVVNSFGYGSSQTLEKRFDGGNVGFSGHVKIRICKWRQNGIPGGLSWGCTAWASRSYSL</sequence>
<protein>
    <submittedName>
        <fullName evidence="2">Uncharacterized protein</fullName>
    </submittedName>
</protein>
<comment type="caution">
    <text evidence="2">The sequence shown here is derived from an EMBL/GenBank/DDBJ whole genome shotgun (WGS) entry which is preliminary data.</text>
</comment>
<proteinExistence type="predicted"/>
<evidence type="ECO:0000256" key="1">
    <source>
        <dbReference type="SAM" id="SignalP"/>
    </source>
</evidence>
<dbReference type="RefSeq" id="WP_203378095.1">
    <property type="nucleotide sequence ID" value="NZ_JAENHP010000006.1"/>
</dbReference>
<keyword evidence="1" id="KW-0732">Signal</keyword>
<accession>A0ABS2AFP3</accession>
<keyword evidence="3" id="KW-1185">Reference proteome</keyword>
<feature type="signal peptide" evidence="1">
    <location>
        <begin position="1"/>
        <end position="35"/>
    </location>
</feature>
<dbReference type="Proteomes" id="UP000632138">
    <property type="component" value="Unassembled WGS sequence"/>
</dbReference>
<dbReference type="EMBL" id="JAENHP010000006">
    <property type="protein sequence ID" value="MBM2618096.1"/>
    <property type="molecule type" value="Genomic_DNA"/>
</dbReference>
<feature type="chain" id="PRO_5047211239" evidence="1">
    <location>
        <begin position="36"/>
        <end position="148"/>
    </location>
</feature>
<evidence type="ECO:0000313" key="2">
    <source>
        <dbReference type="EMBL" id="MBM2618096.1"/>
    </source>
</evidence>
<name>A0ABS2AFP3_9ACTN</name>